<dbReference type="AlphaFoldDB" id="A0AAV4Y097"/>
<proteinExistence type="predicted"/>
<sequence>MLTVTSRIVPSKVLKFRYQRRYVEDHGVKFRDTKRNLQRKGVSVSIFTAALFLERKDKGIGRRRKFSCDLTLPIRSSLRSTAPNGIRLLDDTILSLFYSLLCV</sequence>
<keyword evidence="2" id="KW-1185">Reference proteome</keyword>
<accession>A0AAV4Y097</accession>
<protein>
    <submittedName>
        <fullName evidence="1">Uncharacterized protein</fullName>
    </submittedName>
</protein>
<name>A0AAV4Y097_CAEEX</name>
<organism evidence="1 2">
    <name type="scientific">Caerostris extrusa</name>
    <name type="common">Bark spider</name>
    <name type="synonym">Caerostris bankana</name>
    <dbReference type="NCBI Taxonomy" id="172846"/>
    <lineage>
        <taxon>Eukaryota</taxon>
        <taxon>Metazoa</taxon>
        <taxon>Ecdysozoa</taxon>
        <taxon>Arthropoda</taxon>
        <taxon>Chelicerata</taxon>
        <taxon>Arachnida</taxon>
        <taxon>Araneae</taxon>
        <taxon>Araneomorphae</taxon>
        <taxon>Entelegynae</taxon>
        <taxon>Araneoidea</taxon>
        <taxon>Araneidae</taxon>
        <taxon>Caerostris</taxon>
    </lineage>
</organism>
<dbReference type="Proteomes" id="UP001054945">
    <property type="component" value="Unassembled WGS sequence"/>
</dbReference>
<comment type="caution">
    <text evidence="1">The sequence shown here is derived from an EMBL/GenBank/DDBJ whole genome shotgun (WGS) entry which is preliminary data.</text>
</comment>
<evidence type="ECO:0000313" key="1">
    <source>
        <dbReference type="EMBL" id="GIY99749.1"/>
    </source>
</evidence>
<dbReference type="EMBL" id="BPLR01001082">
    <property type="protein sequence ID" value="GIY99749.1"/>
    <property type="molecule type" value="Genomic_DNA"/>
</dbReference>
<reference evidence="1 2" key="1">
    <citation type="submission" date="2021-06" db="EMBL/GenBank/DDBJ databases">
        <title>Caerostris extrusa draft genome.</title>
        <authorList>
            <person name="Kono N."/>
            <person name="Arakawa K."/>
        </authorList>
    </citation>
    <scope>NUCLEOTIDE SEQUENCE [LARGE SCALE GENOMIC DNA]</scope>
</reference>
<gene>
    <name evidence="1" type="ORF">CEXT_48891</name>
</gene>
<evidence type="ECO:0000313" key="2">
    <source>
        <dbReference type="Proteomes" id="UP001054945"/>
    </source>
</evidence>